<keyword evidence="6" id="KW-1185">Reference proteome</keyword>
<dbReference type="KEGG" id="mana:MAMMFC1_04104"/>
<dbReference type="Gene3D" id="3.40.190.10">
    <property type="entry name" value="Periplasmic binding protein-like II"/>
    <property type="match status" value="1"/>
</dbReference>
<dbReference type="PANTHER" id="PTHR30290:SF9">
    <property type="entry name" value="OLIGOPEPTIDE-BINDING PROTEIN APPA"/>
    <property type="match status" value="1"/>
</dbReference>
<dbReference type="OrthoDB" id="137511at2"/>
<name>A0A348AQN9_9FIRM</name>
<accession>A0A348AQN9</accession>
<dbReference type="AlphaFoldDB" id="A0A348AQN9"/>
<dbReference type="PANTHER" id="PTHR30290">
    <property type="entry name" value="PERIPLASMIC BINDING COMPONENT OF ABC TRANSPORTER"/>
    <property type="match status" value="1"/>
</dbReference>
<evidence type="ECO:0000256" key="3">
    <source>
        <dbReference type="ARBA" id="ARBA00022729"/>
    </source>
</evidence>
<dbReference type="Gene3D" id="3.10.105.10">
    <property type="entry name" value="Dipeptide-binding Protein, Domain 3"/>
    <property type="match status" value="1"/>
</dbReference>
<evidence type="ECO:0000256" key="1">
    <source>
        <dbReference type="ARBA" id="ARBA00005695"/>
    </source>
</evidence>
<comment type="similarity">
    <text evidence="1">Belongs to the bacterial solute-binding protein 5 family.</text>
</comment>
<dbReference type="Proteomes" id="UP000276437">
    <property type="component" value="Chromosome"/>
</dbReference>
<dbReference type="CDD" id="cd08513">
    <property type="entry name" value="PBP2_thermophilic_Hb8_like"/>
    <property type="match status" value="1"/>
</dbReference>
<dbReference type="InterPro" id="IPR030678">
    <property type="entry name" value="Peptide/Ni-bd"/>
</dbReference>
<sequence length="549" mass="61020">MQQVTKRLLVVVIIILLSINTACTFNKNESPAPPAPKTVIKPGGQLRYGSLQEPNTLNPLMSDLLATAEFGKLIFSGLVTTNDKGEWIPDLAMEVPAVANGGVSSDGLTVTYRLKQGVAWHDGIPFTAEDVTYTWQFIMNRQANVMSREGYDKIVTVDVPNPYTAVVKFREYYAPFLTLFATILPKHKLENAVDMNKAPFNREPVGTGPFKFKEWRYGEALFLDANTSYFRGKPNLDGIIFKVIPDSTMAISQLKANEVDIVSNVNFAQYEQVKAIPGVRTVTTPTMVWEHFDFNLDNALFQDIQVRKAVALAIDRQAIVTNVFKGMAVPAVGDQSPLSWAYNPTQYSAARSINGAKELLIKAGWQLGPDEIFAREGRKLSFSLAIPAGNKEREQVAAAIAAQLKEAGILAEVRPIDAPAFFSDVLKNRRFETALFGWVAGLDPDNLDLWHSRKIPFAGNNYEGQNYAGWRNPEVDKLTDQGAKIVDVGARKEIYFRIQDLIREEVPVIPLYFHVNIDAVQETVANYQPGPSPAGSLWNAWQWGFVSSQ</sequence>
<keyword evidence="3" id="KW-0732">Signal</keyword>
<dbReference type="GO" id="GO:0043190">
    <property type="term" value="C:ATP-binding cassette (ABC) transporter complex"/>
    <property type="evidence" value="ECO:0007669"/>
    <property type="project" value="InterPro"/>
</dbReference>
<protein>
    <submittedName>
        <fullName evidence="5">Oligopeptide-binding protein AppA</fullName>
    </submittedName>
</protein>
<dbReference type="RefSeq" id="WP_126310215.1">
    <property type="nucleotide sequence ID" value="NZ_AP018449.1"/>
</dbReference>
<evidence type="ECO:0000313" key="6">
    <source>
        <dbReference type="Proteomes" id="UP000276437"/>
    </source>
</evidence>
<dbReference type="Gene3D" id="3.90.76.10">
    <property type="entry name" value="Dipeptide-binding Protein, Domain 1"/>
    <property type="match status" value="1"/>
</dbReference>
<dbReference type="SUPFAM" id="SSF53850">
    <property type="entry name" value="Periplasmic binding protein-like II"/>
    <property type="match status" value="1"/>
</dbReference>
<dbReference type="GO" id="GO:1904680">
    <property type="term" value="F:peptide transmembrane transporter activity"/>
    <property type="evidence" value="ECO:0007669"/>
    <property type="project" value="TreeGrafter"/>
</dbReference>
<dbReference type="InterPro" id="IPR039424">
    <property type="entry name" value="SBP_5"/>
</dbReference>
<dbReference type="EMBL" id="AP018449">
    <property type="protein sequence ID" value="BBB93387.1"/>
    <property type="molecule type" value="Genomic_DNA"/>
</dbReference>
<dbReference type="GO" id="GO:0042597">
    <property type="term" value="C:periplasmic space"/>
    <property type="evidence" value="ECO:0007669"/>
    <property type="project" value="UniProtKB-ARBA"/>
</dbReference>
<feature type="domain" description="Solute-binding protein family 5" evidence="4">
    <location>
        <begin position="95"/>
        <end position="446"/>
    </location>
</feature>
<dbReference type="GO" id="GO:0015833">
    <property type="term" value="P:peptide transport"/>
    <property type="evidence" value="ECO:0007669"/>
    <property type="project" value="TreeGrafter"/>
</dbReference>
<gene>
    <name evidence="5" type="primary">appA_3</name>
    <name evidence="5" type="ORF">MAMMFC1_04104</name>
</gene>
<evidence type="ECO:0000256" key="2">
    <source>
        <dbReference type="ARBA" id="ARBA00022448"/>
    </source>
</evidence>
<dbReference type="InterPro" id="IPR000914">
    <property type="entry name" value="SBP_5_dom"/>
</dbReference>
<evidence type="ECO:0000259" key="4">
    <source>
        <dbReference type="Pfam" id="PF00496"/>
    </source>
</evidence>
<reference evidence="5 6" key="1">
    <citation type="journal article" date="2018" name="Int. J. Syst. Evol. Microbiol.">
        <title>Methylomusa anaerophila gen. nov., sp. nov., an anaerobic methanol-utilizing bacterium isolated from a microbial fuel cell.</title>
        <authorList>
            <person name="Amano N."/>
            <person name="Yamamuro A."/>
            <person name="Miyahara M."/>
            <person name="Kouzuma A."/>
            <person name="Abe T."/>
            <person name="Watanabe K."/>
        </authorList>
    </citation>
    <scope>NUCLEOTIDE SEQUENCE [LARGE SCALE GENOMIC DNA]</scope>
    <source>
        <strain evidence="5 6">MMFC1</strain>
    </source>
</reference>
<dbReference type="PIRSF" id="PIRSF002741">
    <property type="entry name" value="MppA"/>
    <property type="match status" value="1"/>
</dbReference>
<keyword evidence="2" id="KW-0813">Transport</keyword>
<proteinExistence type="inferred from homology"/>
<dbReference type="Pfam" id="PF00496">
    <property type="entry name" value="SBP_bac_5"/>
    <property type="match status" value="1"/>
</dbReference>
<organism evidence="5 6">
    <name type="scientific">Methylomusa anaerophila</name>
    <dbReference type="NCBI Taxonomy" id="1930071"/>
    <lineage>
        <taxon>Bacteria</taxon>
        <taxon>Bacillati</taxon>
        <taxon>Bacillota</taxon>
        <taxon>Negativicutes</taxon>
        <taxon>Selenomonadales</taxon>
        <taxon>Sporomusaceae</taxon>
        <taxon>Methylomusa</taxon>
    </lineage>
</organism>
<evidence type="ECO:0000313" key="5">
    <source>
        <dbReference type="EMBL" id="BBB93387.1"/>
    </source>
</evidence>